<sequence>MFRQIADICEVSNLNYSYFCIGVQKHCNTVDLFKTADNLGVKYILAKDIIDKDVWSVLGELDDFIKSQDHIYVTVCADVFSSAFAPGVSAAQSLGLDPERVLKLLKYILKSEKVISFDICEVSPRFDLDNTTADLASVVIFSLVTTLCYLNNLAVNI</sequence>
<dbReference type="PANTHER" id="PTHR11358:SF35">
    <property type="entry name" value="FORMIMIDOYLGLUTAMASE"/>
    <property type="match status" value="1"/>
</dbReference>
<dbReference type="PANTHER" id="PTHR11358">
    <property type="entry name" value="ARGINASE/AGMATINASE"/>
    <property type="match status" value="1"/>
</dbReference>
<evidence type="ECO:0000256" key="1">
    <source>
        <dbReference type="ARBA" id="ARBA00022723"/>
    </source>
</evidence>
<comment type="caution">
    <text evidence="4">The sequence shown here is derived from an EMBL/GenBank/DDBJ whole genome shotgun (WGS) entry which is preliminary data.</text>
</comment>
<organism evidence="4">
    <name type="scientific">bioreactor metagenome</name>
    <dbReference type="NCBI Taxonomy" id="1076179"/>
    <lineage>
        <taxon>unclassified sequences</taxon>
        <taxon>metagenomes</taxon>
        <taxon>ecological metagenomes</taxon>
    </lineage>
</organism>
<gene>
    <name evidence="4" type="primary">hutG_6</name>
    <name evidence="4" type="ORF">SDC9_102172</name>
</gene>
<dbReference type="EMBL" id="VSSQ01015247">
    <property type="protein sequence ID" value="MPM55377.1"/>
    <property type="molecule type" value="Genomic_DNA"/>
</dbReference>
<dbReference type="PROSITE" id="PS51409">
    <property type="entry name" value="ARGINASE_2"/>
    <property type="match status" value="1"/>
</dbReference>
<dbReference type="EC" id="3.5.3.8" evidence="4"/>
<dbReference type="GO" id="GO:0046872">
    <property type="term" value="F:metal ion binding"/>
    <property type="evidence" value="ECO:0007669"/>
    <property type="project" value="UniProtKB-KW"/>
</dbReference>
<dbReference type="Pfam" id="PF00491">
    <property type="entry name" value="Arginase"/>
    <property type="match status" value="1"/>
</dbReference>
<dbReference type="InterPro" id="IPR006035">
    <property type="entry name" value="Ureohydrolase"/>
</dbReference>
<name>A0A645AQP7_9ZZZZ</name>
<dbReference type="SUPFAM" id="SSF52768">
    <property type="entry name" value="Arginase/deacetylase"/>
    <property type="match status" value="1"/>
</dbReference>
<dbReference type="GO" id="GO:0008783">
    <property type="term" value="F:agmatinase activity"/>
    <property type="evidence" value="ECO:0007669"/>
    <property type="project" value="TreeGrafter"/>
</dbReference>
<dbReference type="Gene3D" id="3.40.800.10">
    <property type="entry name" value="Ureohydrolase domain"/>
    <property type="match status" value="1"/>
</dbReference>
<proteinExistence type="predicted"/>
<keyword evidence="1" id="KW-0479">Metal-binding</keyword>
<accession>A0A645AQP7</accession>
<protein>
    <submittedName>
        <fullName evidence="4">Formimidoylglutamase</fullName>
        <ecNumber evidence="4">3.5.3.8</ecNumber>
    </submittedName>
</protein>
<dbReference type="InterPro" id="IPR023696">
    <property type="entry name" value="Ureohydrolase_dom_sf"/>
</dbReference>
<keyword evidence="3" id="KW-0464">Manganese</keyword>
<reference evidence="4" key="1">
    <citation type="submission" date="2019-08" db="EMBL/GenBank/DDBJ databases">
        <authorList>
            <person name="Kucharzyk K."/>
            <person name="Murdoch R.W."/>
            <person name="Higgins S."/>
            <person name="Loffler F."/>
        </authorList>
    </citation>
    <scope>NUCLEOTIDE SEQUENCE</scope>
</reference>
<dbReference type="GO" id="GO:0050415">
    <property type="term" value="F:formimidoylglutamase activity"/>
    <property type="evidence" value="ECO:0007669"/>
    <property type="project" value="UniProtKB-EC"/>
</dbReference>
<evidence type="ECO:0000313" key="4">
    <source>
        <dbReference type="EMBL" id="MPM55377.1"/>
    </source>
</evidence>
<evidence type="ECO:0000256" key="2">
    <source>
        <dbReference type="ARBA" id="ARBA00022801"/>
    </source>
</evidence>
<dbReference type="GO" id="GO:0033389">
    <property type="term" value="P:putrescine biosynthetic process from arginine, via agmatine"/>
    <property type="evidence" value="ECO:0007669"/>
    <property type="project" value="TreeGrafter"/>
</dbReference>
<evidence type="ECO:0000256" key="3">
    <source>
        <dbReference type="ARBA" id="ARBA00023211"/>
    </source>
</evidence>
<keyword evidence="2 4" id="KW-0378">Hydrolase</keyword>
<dbReference type="AlphaFoldDB" id="A0A645AQP7"/>